<evidence type="ECO:0000256" key="6">
    <source>
        <dbReference type="SAM" id="MobiDB-lite"/>
    </source>
</evidence>
<gene>
    <name evidence="8" type="ORF">FOZ63_016658</name>
</gene>
<keyword evidence="5" id="KW-0206">Cytoskeleton</keyword>
<dbReference type="AlphaFoldDB" id="A0A7J6QXV9"/>
<dbReference type="PANTHER" id="PTHR23048">
    <property type="entry name" value="MYOSIN LIGHT CHAIN 1, 3"/>
    <property type="match status" value="1"/>
</dbReference>
<protein>
    <recommendedName>
        <fullName evidence="7">EF-hand domain-containing protein</fullName>
    </recommendedName>
</protein>
<dbReference type="PANTHER" id="PTHR23048:SF59">
    <property type="entry name" value="EF-HAND SUPERFAMILY PROTEIN"/>
    <property type="match status" value="1"/>
</dbReference>
<comment type="caution">
    <text evidence="8">The sequence shown here is derived from an EMBL/GenBank/DDBJ whole genome shotgun (WGS) entry which is preliminary data.</text>
</comment>
<dbReference type="GO" id="GO:0005509">
    <property type="term" value="F:calcium ion binding"/>
    <property type="evidence" value="ECO:0007669"/>
    <property type="project" value="InterPro"/>
</dbReference>
<dbReference type="FunFam" id="1.10.238.10:FF:000003">
    <property type="entry name" value="Calmodulin A"/>
    <property type="match status" value="1"/>
</dbReference>
<dbReference type="GO" id="GO:0016460">
    <property type="term" value="C:myosin II complex"/>
    <property type="evidence" value="ECO:0007669"/>
    <property type="project" value="TreeGrafter"/>
</dbReference>
<dbReference type="Gene3D" id="1.10.238.10">
    <property type="entry name" value="EF-hand"/>
    <property type="match status" value="2"/>
</dbReference>
<sequence length="195" mass="21914">MPRSYAAALRGGIQTSSRGGPPKRPLDGKRSMTQDQLEEVREAFALFDSDNSGCIDAREMKAAMRALGLEDVTKDMVARMLAEVGKHPSQTVTLDEFCDMMAPKMASKDSREEIMKIFKLFDEDNIGKITFRSLKRVSTELGENIPDDELMEMIEEADRSGDGSISFDEFYRVMRRNTTCSTANLLDDFDSDEDL</sequence>
<evidence type="ECO:0000259" key="7">
    <source>
        <dbReference type="PROSITE" id="PS50222"/>
    </source>
</evidence>
<dbReference type="InterPro" id="IPR018247">
    <property type="entry name" value="EF_Hand_1_Ca_BS"/>
</dbReference>
<feature type="region of interest" description="Disordered" evidence="6">
    <location>
        <begin position="1"/>
        <end position="32"/>
    </location>
</feature>
<keyword evidence="4" id="KW-0106">Calcium</keyword>
<evidence type="ECO:0000256" key="2">
    <source>
        <dbReference type="ARBA" id="ARBA00005253"/>
    </source>
</evidence>
<dbReference type="SMART" id="SM00054">
    <property type="entry name" value="EFh"/>
    <property type="match status" value="4"/>
</dbReference>
<dbReference type="PROSITE" id="PS00018">
    <property type="entry name" value="EF_HAND_1"/>
    <property type="match status" value="2"/>
</dbReference>
<comment type="similarity">
    <text evidence="2">Belongs to the centrin family.</text>
</comment>
<evidence type="ECO:0000256" key="1">
    <source>
        <dbReference type="ARBA" id="ARBA00004245"/>
    </source>
</evidence>
<name>A0A7J6QXV9_PEROL</name>
<comment type="subcellular location">
    <subcellularLocation>
        <location evidence="1">Cytoplasm</location>
        <location evidence="1">Cytoskeleton</location>
    </subcellularLocation>
</comment>
<evidence type="ECO:0000256" key="3">
    <source>
        <dbReference type="ARBA" id="ARBA00022737"/>
    </source>
</evidence>
<dbReference type="Pfam" id="PF13499">
    <property type="entry name" value="EF-hand_7"/>
    <property type="match status" value="2"/>
</dbReference>
<keyword evidence="5" id="KW-0963">Cytoplasm</keyword>
<dbReference type="SUPFAM" id="SSF47473">
    <property type="entry name" value="EF-hand"/>
    <property type="match status" value="1"/>
</dbReference>
<proteinExistence type="inferred from homology"/>
<dbReference type="Proteomes" id="UP000553632">
    <property type="component" value="Unassembled WGS sequence"/>
</dbReference>
<organism evidence="8 9">
    <name type="scientific">Perkinsus olseni</name>
    <name type="common">Perkinsus atlanticus</name>
    <dbReference type="NCBI Taxonomy" id="32597"/>
    <lineage>
        <taxon>Eukaryota</taxon>
        <taxon>Sar</taxon>
        <taxon>Alveolata</taxon>
        <taxon>Perkinsozoa</taxon>
        <taxon>Perkinsea</taxon>
        <taxon>Perkinsida</taxon>
        <taxon>Perkinsidae</taxon>
        <taxon>Perkinsus</taxon>
    </lineage>
</organism>
<dbReference type="OMA" id="MNNEQIN"/>
<dbReference type="InterPro" id="IPR011992">
    <property type="entry name" value="EF-hand-dom_pair"/>
</dbReference>
<evidence type="ECO:0000256" key="5">
    <source>
        <dbReference type="ARBA" id="ARBA00023212"/>
    </source>
</evidence>
<feature type="domain" description="EF-hand" evidence="7">
    <location>
        <begin position="145"/>
        <end position="180"/>
    </location>
</feature>
<accession>A0A7J6QXV9</accession>
<dbReference type="InterPro" id="IPR002048">
    <property type="entry name" value="EF_hand_dom"/>
</dbReference>
<keyword evidence="9" id="KW-1185">Reference proteome</keyword>
<dbReference type="PROSITE" id="PS50222">
    <property type="entry name" value="EF_HAND_2"/>
    <property type="match status" value="3"/>
</dbReference>
<feature type="domain" description="EF-hand" evidence="7">
    <location>
        <begin position="109"/>
        <end position="144"/>
    </location>
</feature>
<evidence type="ECO:0000313" key="9">
    <source>
        <dbReference type="Proteomes" id="UP000553632"/>
    </source>
</evidence>
<feature type="domain" description="EF-hand" evidence="7">
    <location>
        <begin position="35"/>
        <end position="70"/>
    </location>
</feature>
<keyword evidence="3" id="KW-0677">Repeat</keyword>
<evidence type="ECO:0000256" key="4">
    <source>
        <dbReference type="ARBA" id="ARBA00022837"/>
    </source>
</evidence>
<evidence type="ECO:0000313" key="8">
    <source>
        <dbReference type="EMBL" id="KAF4713234.1"/>
    </source>
</evidence>
<reference evidence="8 9" key="1">
    <citation type="submission" date="2020-04" db="EMBL/GenBank/DDBJ databases">
        <title>Perkinsus olseni comparative genomics.</title>
        <authorList>
            <person name="Bogema D.R."/>
        </authorList>
    </citation>
    <scope>NUCLEOTIDE SEQUENCE [LARGE SCALE GENOMIC DNA]</scope>
    <source>
        <strain evidence="8 9">ATCC PRA-207</strain>
    </source>
</reference>
<dbReference type="InterPro" id="IPR050230">
    <property type="entry name" value="CALM/Myosin/TropC-like"/>
</dbReference>
<dbReference type="EMBL" id="JABANO010029623">
    <property type="protein sequence ID" value="KAF4713234.1"/>
    <property type="molecule type" value="Genomic_DNA"/>
</dbReference>
<dbReference type="CDD" id="cd00051">
    <property type="entry name" value="EFh"/>
    <property type="match status" value="1"/>
</dbReference>